<evidence type="ECO:0000256" key="5">
    <source>
        <dbReference type="ARBA" id="ARBA00022821"/>
    </source>
</evidence>
<evidence type="ECO:0000256" key="4">
    <source>
        <dbReference type="ARBA" id="ARBA00022741"/>
    </source>
</evidence>
<reference evidence="7" key="1">
    <citation type="submission" date="2020-07" db="EMBL/GenBank/DDBJ databases">
        <title>Genome sequence and genetic diversity analysis of an under-domesticated orphan crop, white fonio (Digitaria exilis).</title>
        <authorList>
            <person name="Bennetzen J.L."/>
            <person name="Chen S."/>
            <person name="Ma X."/>
            <person name="Wang X."/>
            <person name="Yssel A.E.J."/>
            <person name="Chaluvadi S.R."/>
            <person name="Johnson M."/>
            <person name="Gangashetty P."/>
            <person name="Hamidou F."/>
            <person name="Sanogo M.D."/>
            <person name="Zwaenepoel A."/>
            <person name="Wallace J."/>
            <person name="Van De Peer Y."/>
            <person name="Van Deynze A."/>
        </authorList>
    </citation>
    <scope>NUCLEOTIDE SEQUENCE</scope>
    <source>
        <tissue evidence="7">Leaves</tissue>
    </source>
</reference>
<evidence type="ECO:0000256" key="1">
    <source>
        <dbReference type="ARBA" id="ARBA00008894"/>
    </source>
</evidence>
<feature type="domain" description="Disease resistance N-terminal" evidence="6">
    <location>
        <begin position="9"/>
        <end position="102"/>
    </location>
</feature>
<dbReference type="InterPro" id="IPR041118">
    <property type="entry name" value="Rx_N"/>
</dbReference>
<dbReference type="Gene3D" id="1.20.5.4130">
    <property type="match status" value="1"/>
</dbReference>
<evidence type="ECO:0000256" key="3">
    <source>
        <dbReference type="ARBA" id="ARBA00022737"/>
    </source>
</evidence>
<protein>
    <recommendedName>
        <fullName evidence="6">Disease resistance N-terminal domain-containing protein</fullName>
    </recommendedName>
</protein>
<organism evidence="7 8">
    <name type="scientific">Digitaria exilis</name>
    <dbReference type="NCBI Taxonomy" id="1010633"/>
    <lineage>
        <taxon>Eukaryota</taxon>
        <taxon>Viridiplantae</taxon>
        <taxon>Streptophyta</taxon>
        <taxon>Embryophyta</taxon>
        <taxon>Tracheophyta</taxon>
        <taxon>Spermatophyta</taxon>
        <taxon>Magnoliopsida</taxon>
        <taxon>Liliopsida</taxon>
        <taxon>Poales</taxon>
        <taxon>Poaceae</taxon>
        <taxon>PACMAD clade</taxon>
        <taxon>Panicoideae</taxon>
        <taxon>Panicodae</taxon>
        <taxon>Paniceae</taxon>
        <taxon>Anthephorinae</taxon>
        <taxon>Digitaria</taxon>
    </lineage>
</organism>
<keyword evidence="4" id="KW-0547">Nucleotide-binding</keyword>
<accession>A0A835CAT7</accession>
<dbReference type="GO" id="GO:0006952">
    <property type="term" value="P:defense response"/>
    <property type="evidence" value="ECO:0007669"/>
    <property type="project" value="UniProtKB-KW"/>
</dbReference>
<keyword evidence="3" id="KW-0677">Repeat</keyword>
<dbReference type="EMBL" id="JACEFO010001671">
    <property type="protein sequence ID" value="KAF8722619.1"/>
    <property type="molecule type" value="Genomic_DNA"/>
</dbReference>
<comment type="similarity">
    <text evidence="1">Belongs to the disease resistance NB-LRR family.</text>
</comment>
<dbReference type="GO" id="GO:0000166">
    <property type="term" value="F:nucleotide binding"/>
    <property type="evidence" value="ECO:0007669"/>
    <property type="project" value="UniProtKB-KW"/>
</dbReference>
<dbReference type="OrthoDB" id="778770at2759"/>
<dbReference type="Pfam" id="PF18052">
    <property type="entry name" value="Rx_N"/>
    <property type="match status" value="1"/>
</dbReference>
<comment type="caution">
    <text evidence="7">The sequence shown here is derived from an EMBL/GenBank/DDBJ whole genome shotgun (WGS) entry which is preliminary data.</text>
</comment>
<evidence type="ECO:0000259" key="6">
    <source>
        <dbReference type="Pfam" id="PF18052"/>
    </source>
</evidence>
<sequence>MSSVVLSAFVQVLFQTIADFLREELRSEHLLEQERQGLTNHVDMIQAILRQAEKKTQLSEQQTLMFSMLKDTSYYGAELLDEYFYEAQRRKVIRFADTRNSKTFDGLNPSRKKFRDSMEKKIKDFAKRIHQIEGVREMYRAFQEDEGGRLESTTFLPPTVVRGRDDDGTGS</sequence>
<dbReference type="Proteomes" id="UP000636709">
    <property type="component" value="Unassembled WGS sequence"/>
</dbReference>
<keyword evidence="5" id="KW-0611">Plant defense</keyword>
<proteinExistence type="inferred from homology"/>
<dbReference type="AlphaFoldDB" id="A0A835CAT7"/>
<keyword evidence="8" id="KW-1185">Reference proteome</keyword>
<evidence type="ECO:0000256" key="2">
    <source>
        <dbReference type="ARBA" id="ARBA00022614"/>
    </source>
</evidence>
<gene>
    <name evidence="7" type="ORF">HU200_022454</name>
</gene>
<evidence type="ECO:0000313" key="7">
    <source>
        <dbReference type="EMBL" id="KAF8722619.1"/>
    </source>
</evidence>
<keyword evidence="2" id="KW-0433">Leucine-rich repeat</keyword>
<evidence type="ECO:0000313" key="8">
    <source>
        <dbReference type="Proteomes" id="UP000636709"/>
    </source>
</evidence>
<name>A0A835CAT7_9POAL</name>